<dbReference type="Proteomes" id="UP000596742">
    <property type="component" value="Unassembled WGS sequence"/>
</dbReference>
<keyword evidence="4" id="KW-1185">Reference proteome</keyword>
<accession>A0A8B6EP57</accession>
<comment type="caution">
    <text evidence="3">The sequence shown here is derived from an EMBL/GenBank/DDBJ whole genome shotgun (WGS) entry which is preliminary data.</text>
</comment>
<feature type="compositionally biased region" description="Basic and acidic residues" evidence="1">
    <location>
        <begin position="108"/>
        <end position="122"/>
    </location>
</feature>
<evidence type="ECO:0000313" key="4">
    <source>
        <dbReference type="Proteomes" id="UP000596742"/>
    </source>
</evidence>
<evidence type="ECO:0000313" key="3">
    <source>
        <dbReference type="EMBL" id="VDI36395.1"/>
    </source>
</evidence>
<gene>
    <name evidence="3" type="ORF">MGAL_10B047353</name>
</gene>
<dbReference type="PROSITE" id="PS00028">
    <property type="entry name" value="ZINC_FINGER_C2H2_1"/>
    <property type="match status" value="1"/>
</dbReference>
<evidence type="ECO:0000259" key="2">
    <source>
        <dbReference type="PROSITE" id="PS00028"/>
    </source>
</evidence>
<sequence length="928" mass="105039">MSASSDGLTDDIYSEVCDFSYLGGGCGISHHYSSSPNTLFKVYECTKPTSIHLKRLNSSESCDFPEGLLILYRTGIFTIDATTTQLSICPKHRDFYGIHWKNKSARCQHPDHPSSSKAKADRGSSPLLCKQNWLYTRQIIPVGTELFERLCGHISSIHEDKEDTDLDLDSQLSFLSTTTLTELSQQSTSDWEADNASGRDKFNRAMNILSNGKFPTLKHQLKLPWDDVSKSTKAMYLKFTSDVVNLIIQYIAPGQENKIMADLSEKYMYLNDDNQTTHDDMTKALIQAYLDQNNSQTQIQILSLFVQKFTKQKLIELIPGLTMSKIDRARKHANLEKPGQMINSPRIYRMRLSHPQLMHFIEFISSPSYHQAVGYGSKTLQLSSGVEMKIPKKKNLHGLDNTTADGMKAMDTLTDIIKKLQLFGLEEEKVEKLKNIFASANQHLKFEIKGHLATSSTCLDHCTTFSLSDSKSTQFRSTCAHEHSEGCTKCSIIDKSLLELSNTFQTMNSIPAEIVDEIDHDLSRAQEQIMTWKAHCVRTVHQDQAKQTVLGNLKPHQALIVMDWAMKFLPVRHREKPKVTFLVKREYSGEGHDVLSAEDMSTALNSNGGVKGVFNAVVAIDQNHQTKTKTKIPNISAMNNFEFYSEGVKVRRAYGIGNGNFIPNLQFKDNKLVEGFQVIIPFSNFVADHHGRVVLARNNIDVEHENMGNDNDTENNGNENVTETVENEMEEDVSNDGLFACPDQSCTKVFTKPHFLEAHIVIGNHVYSTSENSYDSVKLIWAQQCEAVDREHKVLIQSVSSINMNVNEGWALKLNKPFKRFTKKVKDFLFDIYVKCESSGRRPNFDTLATELKTTRHENDGTKMFTREEWLSSSQIRSLFANFVRLGAETSLKSEDTAVIENVLEEIDSLEYHNNMTELATDVVQQFL</sequence>
<dbReference type="InterPro" id="IPR013087">
    <property type="entry name" value="Znf_C2H2_type"/>
</dbReference>
<name>A0A8B6EP57_MYTGA</name>
<feature type="region of interest" description="Disordered" evidence="1">
    <location>
        <begin position="105"/>
        <end position="124"/>
    </location>
</feature>
<evidence type="ECO:0000256" key="1">
    <source>
        <dbReference type="SAM" id="MobiDB-lite"/>
    </source>
</evidence>
<protein>
    <recommendedName>
        <fullName evidence="2">C2H2-type domain-containing protein</fullName>
    </recommendedName>
</protein>
<reference evidence="3" key="1">
    <citation type="submission" date="2018-11" db="EMBL/GenBank/DDBJ databases">
        <authorList>
            <person name="Alioto T."/>
            <person name="Alioto T."/>
        </authorList>
    </citation>
    <scope>NUCLEOTIDE SEQUENCE</scope>
</reference>
<dbReference type="EMBL" id="UYJE01005327">
    <property type="protein sequence ID" value="VDI36395.1"/>
    <property type="molecule type" value="Genomic_DNA"/>
</dbReference>
<organism evidence="3 4">
    <name type="scientific">Mytilus galloprovincialis</name>
    <name type="common">Mediterranean mussel</name>
    <dbReference type="NCBI Taxonomy" id="29158"/>
    <lineage>
        <taxon>Eukaryota</taxon>
        <taxon>Metazoa</taxon>
        <taxon>Spiralia</taxon>
        <taxon>Lophotrochozoa</taxon>
        <taxon>Mollusca</taxon>
        <taxon>Bivalvia</taxon>
        <taxon>Autobranchia</taxon>
        <taxon>Pteriomorphia</taxon>
        <taxon>Mytilida</taxon>
        <taxon>Mytiloidea</taxon>
        <taxon>Mytilidae</taxon>
        <taxon>Mytilinae</taxon>
        <taxon>Mytilus</taxon>
    </lineage>
</organism>
<dbReference type="OrthoDB" id="6080263at2759"/>
<dbReference type="PANTHER" id="PTHR33845:SF1">
    <property type="entry name" value="C2H2-TYPE DOMAIN-CONTAINING PROTEIN"/>
    <property type="match status" value="1"/>
</dbReference>
<proteinExistence type="predicted"/>
<dbReference type="AlphaFoldDB" id="A0A8B6EP57"/>
<feature type="domain" description="C2H2-type" evidence="2">
    <location>
        <begin position="741"/>
        <end position="765"/>
    </location>
</feature>
<dbReference type="PANTHER" id="PTHR33845">
    <property type="entry name" value="C2H2-TYPE DOMAIN-CONTAINING PROTEIN"/>
    <property type="match status" value="1"/>
</dbReference>